<protein>
    <submittedName>
        <fullName evidence="2">Uncharacterized protein</fullName>
    </submittedName>
</protein>
<keyword evidence="3" id="KW-1185">Reference proteome</keyword>
<evidence type="ECO:0000313" key="2">
    <source>
        <dbReference type="EMBL" id="TNN77770.1"/>
    </source>
</evidence>
<dbReference type="AlphaFoldDB" id="A0A4Z2IIF9"/>
<evidence type="ECO:0000313" key="3">
    <source>
        <dbReference type="Proteomes" id="UP000314294"/>
    </source>
</evidence>
<dbReference type="Proteomes" id="UP000314294">
    <property type="component" value="Unassembled WGS sequence"/>
</dbReference>
<gene>
    <name evidence="2" type="ORF">EYF80_012068</name>
</gene>
<dbReference type="EMBL" id="SRLO01000080">
    <property type="protein sequence ID" value="TNN77770.1"/>
    <property type="molecule type" value="Genomic_DNA"/>
</dbReference>
<organism evidence="2 3">
    <name type="scientific">Liparis tanakae</name>
    <name type="common">Tanaka's snailfish</name>
    <dbReference type="NCBI Taxonomy" id="230148"/>
    <lineage>
        <taxon>Eukaryota</taxon>
        <taxon>Metazoa</taxon>
        <taxon>Chordata</taxon>
        <taxon>Craniata</taxon>
        <taxon>Vertebrata</taxon>
        <taxon>Euteleostomi</taxon>
        <taxon>Actinopterygii</taxon>
        <taxon>Neopterygii</taxon>
        <taxon>Teleostei</taxon>
        <taxon>Neoteleostei</taxon>
        <taxon>Acanthomorphata</taxon>
        <taxon>Eupercaria</taxon>
        <taxon>Perciformes</taxon>
        <taxon>Cottioidei</taxon>
        <taxon>Cottales</taxon>
        <taxon>Liparidae</taxon>
        <taxon>Liparis</taxon>
    </lineage>
</organism>
<feature type="region of interest" description="Disordered" evidence="1">
    <location>
        <begin position="55"/>
        <end position="81"/>
    </location>
</feature>
<evidence type="ECO:0000256" key="1">
    <source>
        <dbReference type="SAM" id="MobiDB-lite"/>
    </source>
</evidence>
<reference evidence="2 3" key="1">
    <citation type="submission" date="2019-03" db="EMBL/GenBank/DDBJ databases">
        <title>First draft genome of Liparis tanakae, snailfish: a comprehensive survey of snailfish specific genes.</title>
        <authorList>
            <person name="Kim W."/>
            <person name="Song I."/>
            <person name="Jeong J.-H."/>
            <person name="Kim D."/>
            <person name="Kim S."/>
            <person name="Ryu S."/>
            <person name="Song J.Y."/>
            <person name="Lee S.K."/>
        </authorList>
    </citation>
    <scope>NUCLEOTIDE SEQUENCE [LARGE SCALE GENOMIC DNA]</scope>
    <source>
        <tissue evidence="2">Muscle</tissue>
    </source>
</reference>
<accession>A0A4Z2IIF9</accession>
<proteinExistence type="predicted"/>
<sequence>MCLTSDLWTSAVPTVIVPAEHRLGDPLAGSPQVLLVGEREDMSHEHPVAVDKLHEEAQKGQTKHQPPVDVSAVLPEGKEGY</sequence>
<name>A0A4Z2IIF9_9TELE</name>
<comment type="caution">
    <text evidence="2">The sequence shown here is derived from an EMBL/GenBank/DDBJ whole genome shotgun (WGS) entry which is preliminary data.</text>
</comment>